<gene>
    <name evidence="2" type="ORF">IAD32_09075</name>
</gene>
<sequence>MGQKKFGGIRRRLLAIGMVFAVCAQIMLLSVTTAAAKEIPYSYAKSYTDEETGIVYFDICNGNAQNRPTAEKDVMKASIQYGNTLQNWSKVAYDIIGSDNNNYSPYGSDSFSKCWGNSKPTYFDMVSELCKTDEGIIKGSRKKDSSYRTGLQVGYSLSDAKDAMYNIPVYLRNGKINASNIQKYSNVPILDDDSNRLVLYDFVGNLEKYGGTHKYHYNVFGLVFYDLEFCPIKDEDAVYFSTPMQEMLQSTSEEVASCDGFRLATNTSQGIAVTTLSNDSGQEMTMEVGNEVTYSQALSNSFEETSGATYGQEIGAMIHFGNDSSKVQGELSLGFSFEEMYEKAYGSAEENGKEETSTSSISYPVPAYSTVSVSKNVSEKNISIDYKQAVAVKYKTAVVAIRGGFYDDNAAMLDVKGYEQATFSTVFGAVNQNNEPNGTTDDSIAALKNRYDTYKKDGNNNIEKKAYTLQTKKKAGESSTETRSRVLNWAEIKKQSYGIESLIDDLNNKCHTMSTVGATMTGKEIVTEYHSSDPVVTNPLKSIKVYKDSLLKRAVTTENITVGKDLAFSGYTLQGFFEDGATQYPDFDATKGHWILTDAKGNEIESSDVAELVVDGGNNQRLKAKEAGTVYVKYVISEDEEDGYYYFDAPSASAKQIKNSDLKSTPFIRVSIHNNDAETFAASMFSGDNPGWIAAIVVVVLIIAGVIFVIIKRRRAAAKNTGLKGE</sequence>
<keyword evidence="1" id="KW-0472">Membrane</keyword>
<protein>
    <submittedName>
        <fullName evidence="2">Uncharacterized protein</fullName>
    </submittedName>
</protein>
<keyword evidence="1" id="KW-0812">Transmembrane</keyword>
<dbReference type="AlphaFoldDB" id="A0A9D1CV61"/>
<dbReference type="Proteomes" id="UP000886787">
    <property type="component" value="Unassembled WGS sequence"/>
</dbReference>
<name>A0A9D1CV61_9FIRM</name>
<evidence type="ECO:0000313" key="3">
    <source>
        <dbReference type="Proteomes" id="UP000886787"/>
    </source>
</evidence>
<dbReference type="Gene3D" id="2.170.15.10">
    <property type="entry name" value="Proaerolysin, chain A, domain 3"/>
    <property type="match status" value="1"/>
</dbReference>
<dbReference type="SUPFAM" id="SSF56973">
    <property type="entry name" value="Aerolisin/ETX pore-forming domain"/>
    <property type="match status" value="1"/>
</dbReference>
<reference evidence="2" key="2">
    <citation type="journal article" date="2021" name="PeerJ">
        <title>Extensive microbial diversity within the chicken gut microbiome revealed by metagenomics and culture.</title>
        <authorList>
            <person name="Gilroy R."/>
            <person name="Ravi A."/>
            <person name="Getino M."/>
            <person name="Pursley I."/>
            <person name="Horton D.L."/>
            <person name="Alikhan N.F."/>
            <person name="Baker D."/>
            <person name="Gharbi K."/>
            <person name="Hall N."/>
            <person name="Watson M."/>
            <person name="Adriaenssens E.M."/>
            <person name="Foster-Nyarko E."/>
            <person name="Jarju S."/>
            <person name="Secka A."/>
            <person name="Antonio M."/>
            <person name="Oren A."/>
            <person name="Chaudhuri R.R."/>
            <person name="La Ragione R."/>
            <person name="Hildebrand F."/>
            <person name="Pallen M.J."/>
        </authorList>
    </citation>
    <scope>NUCLEOTIDE SEQUENCE</scope>
    <source>
        <strain evidence="2">ChiSjej1B19-3389</strain>
    </source>
</reference>
<accession>A0A9D1CV61</accession>
<evidence type="ECO:0000313" key="2">
    <source>
        <dbReference type="EMBL" id="HIQ81411.1"/>
    </source>
</evidence>
<keyword evidence="1" id="KW-1133">Transmembrane helix</keyword>
<evidence type="ECO:0000256" key="1">
    <source>
        <dbReference type="SAM" id="Phobius"/>
    </source>
</evidence>
<organism evidence="2 3">
    <name type="scientific">Candidatus Scatavimonas merdigallinarum</name>
    <dbReference type="NCBI Taxonomy" id="2840914"/>
    <lineage>
        <taxon>Bacteria</taxon>
        <taxon>Bacillati</taxon>
        <taxon>Bacillota</taxon>
        <taxon>Clostridia</taxon>
        <taxon>Eubacteriales</taxon>
        <taxon>Oscillospiraceae</taxon>
        <taxon>Oscillospiraceae incertae sedis</taxon>
        <taxon>Candidatus Scatavimonas</taxon>
    </lineage>
</organism>
<reference evidence="2" key="1">
    <citation type="submission" date="2020-10" db="EMBL/GenBank/DDBJ databases">
        <authorList>
            <person name="Gilroy R."/>
        </authorList>
    </citation>
    <scope>NUCLEOTIDE SEQUENCE</scope>
    <source>
        <strain evidence="2">ChiSjej1B19-3389</strain>
    </source>
</reference>
<feature type="transmembrane region" description="Helical" evidence="1">
    <location>
        <begin position="692"/>
        <end position="711"/>
    </location>
</feature>
<comment type="caution">
    <text evidence="2">The sequence shown here is derived from an EMBL/GenBank/DDBJ whole genome shotgun (WGS) entry which is preliminary data.</text>
</comment>
<proteinExistence type="predicted"/>
<dbReference type="EMBL" id="DVFW01000048">
    <property type="protein sequence ID" value="HIQ81411.1"/>
    <property type="molecule type" value="Genomic_DNA"/>
</dbReference>